<gene>
    <name evidence="8" type="ordered locus">Corgl_1099</name>
</gene>
<evidence type="ECO:0000313" key="9">
    <source>
        <dbReference type="Proteomes" id="UP000006851"/>
    </source>
</evidence>
<dbReference type="AlphaFoldDB" id="F2N824"/>
<dbReference type="OrthoDB" id="181905at2"/>
<dbReference type="SUPFAM" id="SSF103473">
    <property type="entry name" value="MFS general substrate transporter"/>
    <property type="match status" value="1"/>
</dbReference>
<name>F2N824_CORGP</name>
<comment type="subcellular location">
    <subcellularLocation>
        <location evidence="1">Cell membrane</location>
        <topology evidence="1">Multi-pass membrane protein</topology>
    </subcellularLocation>
</comment>
<dbReference type="CDD" id="cd17332">
    <property type="entry name" value="MFS_MelB_like"/>
    <property type="match status" value="1"/>
</dbReference>
<dbReference type="RefSeq" id="WP_013708950.1">
    <property type="nucleotide sequence ID" value="NC_015389.1"/>
</dbReference>
<dbReference type="PANTHER" id="PTHR11328:SF24">
    <property type="entry name" value="MAJOR FACILITATOR SUPERFAMILY (MFS) PROFILE DOMAIN-CONTAINING PROTEIN"/>
    <property type="match status" value="1"/>
</dbReference>
<evidence type="ECO:0000313" key="8">
    <source>
        <dbReference type="EMBL" id="AEB07207.1"/>
    </source>
</evidence>
<dbReference type="PROSITE" id="PS00872">
    <property type="entry name" value="NA_GALACTOSIDE_SYMP"/>
    <property type="match status" value="1"/>
</dbReference>
<feature type="transmembrane region" description="Helical" evidence="7">
    <location>
        <begin position="194"/>
        <end position="213"/>
    </location>
</feature>
<evidence type="ECO:0000256" key="4">
    <source>
        <dbReference type="ARBA" id="ARBA00022692"/>
    </source>
</evidence>
<evidence type="ECO:0000256" key="3">
    <source>
        <dbReference type="ARBA" id="ARBA00022475"/>
    </source>
</evidence>
<dbReference type="GO" id="GO:0008643">
    <property type="term" value="P:carbohydrate transport"/>
    <property type="evidence" value="ECO:0007669"/>
    <property type="project" value="InterPro"/>
</dbReference>
<organism evidence="8 9">
    <name type="scientific">Coriobacterium glomerans (strain ATCC 49209 / DSM 20642 / JCM 10262 / PW2)</name>
    <dbReference type="NCBI Taxonomy" id="700015"/>
    <lineage>
        <taxon>Bacteria</taxon>
        <taxon>Bacillati</taxon>
        <taxon>Actinomycetota</taxon>
        <taxon>Coriobacteriia</taxon>
        <taxon>Coriobacteriales</taxon>
        <taxon>Coriobacteriaceae</taxon>
        <taxon>Coriobacterium</taxon>
    </lineage>
</organism>
<evidence type="ECO:0000256" key="6">
    <source>
        <dbReference type="ARBA" id="ARBA00023136"/>
    </source>
</evidence>
<sequence length="484" mass="54340">MQATISIEKERSKEEFPAVLSLREKLAYGLGDVGSNFLFDTGQLFLLKYFTDVVGLNPMVAGGVFLVAKIWDAFADVGVGTWIDNRRRIGPRGRFRPFMLWAALPLGILMVSNFMIPNVSITAQEIWAYVSYIVFGTVYSISNVAFGSMQPAMTRNSVERSQLSAWRNMGSNMGNLLTTVGFIPIVLLLPTQRIGYTVAAVVFAILGVACQLISYRNIKENYHDEARDNAAAEVHSVGRKELLKDVLRSYRSVFRNKPLLVLCLANLFTFSAYNVKLAVQFYFAQYVLHDITIVSYMTFVTMGFAILGSAMIPVFSRRLGKKQTYIMACMIWAISDGIGYFLTNSGWTFAFFTSVSYFGNGLITGLNWALISDVVDYGEWKTHVRSEGIVYSSYTYFRKLSLAAAGSIPGFILAFIGYVPNHEQTAFALEGIRGLVFLYPVAGALLTMVLMWFYPITERKYTDIMLDLQQRRNKSQLDRADEKA</sequence>
<dbReference type="HOGENOM" id="CLU_027408_0_1_11"/>
<proteinExistence type="predicted"/>
<keyword evidence="4 7" id="KW-0812">Transmembrane</keyword>
<accession>F2N824</accession>
<evidence type="ECO:0000256" key="1">
    <source>
        <dbReference type="ARBA" id="ARBA00004651"/>
    </source>
</evidence>
<dbReference type="eggNOG" id="COG2211">
    <property type="taxonomic scope" value="Bacteria"/>
</dbReference>
<dbReference type="Pfam" id="PF13347">
    <property type="entry name" value="MFS_2"/>
    <property type="match status" value="1"/>
</dbReference>
<feature type="transmembrane region" description="Helical" evidence="7">
    <location>
        <begin position="169"/>
        <end position="188"/>
    </location>
</feature>
<dbReference type="InterPro" id="IPR036259">
    <property type="entry name" value="MFS_trans_sf"/>
</dbReference>
<reference evidence="9" key="1">
    <citation type="journal article" date="2013" name="Stand. Genomic Sci.">
        <title>Complete genome sequence of Coriobacterium glomerans type strain (PW2(T)) from the midgut of Pyrrhocoris apterus L. (red soldier bug).</title>
        <authorList>
            <person name="Stackebrandt E."/>
            <person name="Zeytun A."/>
            <person name="Lapidus A."/>
            <person name="Nolan M."/>
            <person name="Lucas S."/>
            <person name="Hammon N."/>
            <person name="Deshpande S."/>
            <person name="Cheng J.F."/>
            <person name="Tapia R."/>
            <person name="Goodwin L.A."/>
            <person name="Pitluck S."/>
            <person name="Liolios K."/>
            <person name="Pagani I."/>
            <person name="Ivanova N."/>
            <person name="Mavromatis K."/>
            <person name="Mikhailova N."/>
            <person name="Huntemann M."/>
            <person name="Pati A."/>
            <person name="Chen A."/>
            <person name="Palaniappan K."/>
            <person name="Chang Y.J."/>
            <person name="Land M."/>
            <person name="Hauser L."/>
            <person name="Rohde M."/>
            <person name="Pukall R."/>
            <person name="Goker M."/>
            <person name="Detter J.C."/>
            <person name="Woyke T."/>
            <person name="Bristow J."/>
            <person name="Eisen J.A."/>
            <person name="Markowitz V."/>
            <person name="Hugenholtz P."/>
            <person name="Kyrpides N.C."/>
            <person name="Klenk H.P."/>
        </authorList>
    </citation>
    <scope>NUCLEOTIDE SEQUENCE</scope>
    <source>
        <strain evidence="9">ATCC 49209 / DSM 20642 / JCM 10262 / PW2</strain>
    </source>
</reference>
<dbReference type="GO" id="GO:0005886">
    <property type="term" value="C:plasma membrane"/>
    <property type="evidence" value="ECO:0007669"/>
    <property type="project" value="UniProtKB-SubCell"/>
</dbReference>
<protein>
    <submittedName>
        <fullName evidence="8">Sugar (Glycoside-Pentoside-Hexuronide) transporter</fullName>
    </submittedName>
</protein>
<dbReference type="InterPro" id="IPR018043">
    <property type="entry name" value="Na/Gal_symport_CS"/>
</dbReference>
<feature type="transmembrane region" description="Helical" evidence="7">
    <location>
        <begin position="291"/>
        <end position="312"/>
    </location>
</feature>
<dbReference type="PANTHER" id="PTHR11328">
    <property type="entry name" value="MAJOR FACILITATOR SUPERFAMILY DOMAIN-CONTAINING PROTEIN"/>
    <property type="match status" value="1"/>
</dbReference>
<dbReference type="EMBL" id="CP002628">
    <property type="protein sequence ID" value="AEB07207.1"/>
    <property type="molecule type" value="Genomic_DNA"/>
</dbReference>
<dbReference type="STRING" id="700015.Corgl_1099"/>
<dbReference type="KEGG" id="cgo:Corgl_1099"/>
<keyword evidence="3" id="KW-1003">Cell membrane</keyword>
<keyword evidence="6 7" id="KW-0472">Membrane</keyword>
<feature type="transmembrane region" description="Helical" evidence="7">
    <location>
        <begin position="126"/>
        <end position="148"/>
    </location>
</feature>
<dbReference type="InterPro" id="IPR001927">
    <property type="entry name" value="Na/Gal_symport"/>
</dbReference>
<keyword evidence="5 7" id="KW-1133">Transmembrane helix</keyword>
<dbReference type="Gene3D" id="1.20.1250.20">
    <property type="entry name" value="MFS general substrate transporter like domains"/>
    <property type="match status" value="2"/>
</dbReference>
<keyword evidence="9" id="KW-1185">Reference proteome</keyword>
<feature type="transmembrane region" description="Helical" evidence="7">
    <location>
        <begin position="259"/>
        <end position="279"/>
    </location>
</feature>
<keyword evidence="2" id="KW-0813">Transport</keyword>
<dbReference type="InterPro" id="IPR039672">
    <property type="entry name" value="MFS_2"/>
</dbReference>
<feature type="transmembrane region" description="Helical" evidence="7">
    <location>
        <begin position="324"/>
        <end position="343"/>
    </location>
</feature>
<feature type="transmembrane region" description="Helical" evidence="7">
    <location>
        <begin position="98"/>
        <end position="120"/>
    </location>
</feature>
<dbReference type="Proteomes" id="UP000006851">
    <property type="component" value="Chromosome"/>
</dbReference>
<evidence type="ECO:0000256" key="5">
    <source>
        <dbReference type="ARBA" id="ARBA00022989"/>
    </source>
</evidence>
<feature type="transmembrane region" description="Helical" evidence="7">
    <location>
        <begin position="349"/>
        <end position="371"/>
    </location>
</feature>
<evidence type="ECO:0000256" key="2">
    <source>
        <dbReference type="ARBA" id="ARBA00022448"/>
    </source>
</evidence>
<evidence type="ECO:0000256" key="7">
    <source>
        <dbReference type="SAM" id="Phobius"/>
    </source>
</evidence>
<feature type="transmembrane region" description="Helical" evidence="7">
    <location>
        <begin position="400"/>
        <end position="419"/>
    </location>
</feature>
<feature type="transmembrane region" description="Helical" evidence="7">
    <location>
        <begin position="431"/>
        <end position="454"/>
    </location>
</feature>
<dbReference type="GO" id="GO:0006814">
    <property type="term" value="P:sodium ion transport"/>
    <property type="evidence" value="ECO:0007669"/>
    <property type="project" value="InterPro"/>
</dbReference>
<dbReference type="GO" id="GO:0015293">
    <property type="term" value="F:symporter activity"/>
    <property type="evidence" value="ECO:0007669"/>
    <property type="project" value="InterPro"/>
</dbReference>
<dbReference type="NCBIfam" id="TIGR00792">
    <property type="entry name" value="gph"/>
    <property type="match status" value="1"/>
</dbReference>